<dbReference type="Proteomes" id="UP000323505">
    <property type="component" value="Unassembled WGS sequence"/>
</dbReference>
<keyword evidence="3" id="KW-1185">Reference proteome</keyword>
<evidence type="ECO:0000313" key="3">
    <source>
        <dbReference type="Proteomes" id="UP000323505"/>
    </source>
</evidence>
<evidence type="ECO:0000313" key="2">
    <source>
        <dbReference type="EMBL" id="TYK53102.1"/>
    </source>
</evidence>
<proteinExistence type="inferred from homology"/>
<organism evidence="2 3">
    <name type="scientific">Actinomadura decatromicini</name>
    <dbReference type="NCBI Taxonomy" id="2604572"/>
    <lineage>
        <taxon>Bacteria</taxon>
        <taxon>Bacillati</taxon>
        <taxon>Actinomycetota</taxon>
        <taxon>Actinomycetes</taxon>
        <taxon>Streptosporangiales</taxon>
        <taxon>Thermomonosporaceae</taxon>
        <taxon>Actinomadura</taxon>
    </lineage>
</organism>
<name>A0A5D3FYJ2_9ACTN</name>
<dbReference type="Pfam" id="PF02679">
    <property type="entry name" value="ComA"/>
    <property type="match status" value="1"/>
</dbReference>
<dbReference type="EMBL" id="VSRQ01000001">
    <property type="protein sequence ID" value="TYK53102.1"/>
    <property type="molecule type" value="Genomic_DNA"/>
</dbReference>
<comment type="similarity">
    <text evidence="1">Belongs to the phosphosulfolactate synthase family.</text>
</comment>
<gene>
    <name evidence="2" type="ORF">FXF68_05075</name>
</gene>
<sequence length="242" mass="26176">MVIDNGLPTAHFTDAVSSFAEHIDLVKFGWGTALVTPGLARKIEVLADHVTPFMFGGTLFEKYVVQGRFDDYRTLCHLHGCGAVEVSNGTIDLDDGGKASYITKLAAEFEVIAEVGFKDHPRSELLSPSQWVHSINSDLAAGASRVVLEARESGSSGICRPGGELRYGLVEDILRADLDVTSLIFEAPNKRLQTHLIKRIGPEANLGNIAFSDVIALETLRLGLRAETLLDAEGQHARAPLV</sequence>
<accession>A0A5D3FYJ2</accession>
<dbReference type="InterPro" id="IPR036112">
    <property type="entry name" value="ComA_synth_sf"/>
</dbReference>
<dbReference type="InterPro" id="IPR013785">
    <property type="entry name" value="Aldolase_TIM"/>
</dbReference>
<dbReference type="Gene3D" id="3.20.20.70">
    <property type="entry name" value="Aldolase class I"/>
    <property type="match status" value="1"/>
</dbReference>
<evidence type="ECO:0000256" key="1">
    <source>
        <dbReference type="ARBA" id="ARBA00010424"/>
    </source>
</evidence>
<dbReference type="SUPFAM" id="SSF102110">
    <property type="entry name" value="(2r)-phospho-3-sulfolactate synthase ComA"/>
    <property type="match status" value="1"/>
</dbReference>
<reference evidence="2 3" key="1">
    <citation type="submission" date="2019-08" db="EMBL/GenBank/DDBJ databases">
        <title>Actinomadura sp. nov. CYP1-5 isolated from mountain soil.</title>
        <authorList>
            <person name="Songsumanus A."/>
            <person name="Kuncharoen N."/>
            <person name="Kudo T."/>
            <person name="Yuki M."/>
            <person name="Igarashi Y."/>
            <person name="Tanasupawat S."/>
        </authorList>
    </citation>
    <scope>NUCLEOTIDE SEQUENCE [LARGE SCALE GENOMIC DNA]</scope>
    <source>
        <strain evidence="2 3">CYP1-5</strain>
    </source>
</reference>
<dbReference type="AlphaFoldDB" id="A0A5D3FYJ2"/>
<dbReference type="InterPro" id="IPR003830">
    <property type="entry name" value="ComA_synth"/>
</dbReference>
<comment type="caution">
    <text evidence="2">The sequence shown here is derived from an EMBL/GenBank/DDBJ whole genome shotgun (WGS) entry which is preliminary data.</text>
</comment>
<protein>
    <submittedName>
        <fullName evidence="2">Phosphosulfolactate synthase</fullName>
    </submittedName>
</protein>